<name>A0ABT9P9N9_9ACTN</name>
<keyword evidence="6" id="KW-1185">Reference proteome</keyword>
<protein>
    <submittedName>
        <fullName evidence="5">Multiple sugar transport system substrate-binding protein</fullName>
    </submittedName>
</protein>
<comment type="caution">
    <text evidence="5">The sequence shown here is derived from an EMBL/GenBank/DDBJ whole genome shotgun (WGS) entry which is preliminary data.</text>
</comment>
<evidence type="ECO:0000256" key="1">
    <source>
        <dbReference type="ARBA" id="ARBA00008520"/>
    </source>
</evidence>
<evidence type="ECO:0000313" key="6">
    <source>
        <dbReference type="Proteomes" id="UP001235712"/>
    </source>
</evidence>
<evidence type="ECO:0000313" key="5">
    <source>
        <dbReference type="EMBL" id="MDP9829187.1"/>
    </source>
</evidence>
<keyword evidence="3 4" id="KW-0732">Signal</keyword>
<gene>
    <name evidence="5" type="ORF">J2S57_004936</name>
</gene>
<dbReference type="PROSITE" id="PS51257">
    <property type="entry name" value="PROKAR_LIPOPROTEIN"/>
    <property type="match status" value="1"/>
</dbReference>
<dbReference type="PANTHER" id="PTHR30061">
    <property type="entry name" value="MALTOSE-BINDING PERIPLASMIC PROTEIN"/>
    <property type="match status" value="1"/>
</dbReference>
<evidence type="ECO:0000256" key="3">
    <source>
        <dbReference type="ARBA" id="ARBA00022729"/>
    </source>
</evidence>
<sequence length="423" mass="44712">MRFVAATLTAAVALLGLTACGGDDENTSSATDKPTGTATLWARDSQKGFINLLADAYNTSHDGKVKVSVVPATSFVQKFGTAAASGSGPDIASIDLVYLPYFASKGVLDDLTAVQDELEWKDDLSQAHRDLATYEGKTYALPFTAEASVTFYNKDLFTKAGLDPERPPTTYDEMLDAARAVKELGKGYYGFVMAGQCGGCNIFEFAPHVWASGGDVLSDDGRTAQFDSPEVTQALRFYRTLWDEGLMAPTSKTDNGTTQGTTFQSGKVGMVNLGAFFVQTLAADKKIDFGVTPIVGQDGGTGSFAGGDEIAVTAGARNKAVAYDFVTWATGEEAQTILAENSIVPVRTDLVKAIYGRDDERYKVLGESMSTGRTPYSVVENAIINDNNGPWATMINKAVFGGGDVAAAQAEAQKAAQAIIDAG</sequence>
<accession>A0ABT9P9N9</accession>
<organism evidence="5 6">
    <name type="scientific">Kineosporia succinea</name>
    <dbReference type="NCBI Taxonomy" id="84632"/>
    <lineage>
        <taxon>Bacteria</taxon>
        <taxon>Bacillati</taxon>
        <taxon>Actinomycetota</taxon>
        <taxon>Actinomycetes</taxon>
        <taxon>Kineosporiales</taxon>
        <taxon>Kineosporiaceae</taxon>
        <taxon>Kineosporia</taxon>
    </lineage>
</organism>
<feature type="signal peptide" evidence="4">
    <location>
        <begin position="1"/>
        <end position="21"/>
    </location>
</feature>
<keyword evidence="5" id="KW-0762">Sugar transport</keyword>
<dbReference type="Pfam" id="PF01547">
    <property type="entry name" value="SBP_bac_1"/>
    <property type="match status" value="1"/>
</dbReference>
<reference evidence="5 6" key="1">
    <citation type="submission" date="2023-07" db="EMBL/GenBank/DDBJ databases">
        <title>Sequencing the genomes of 1000 actinobacteria strains.</title>
        <authorList>
            <person name="Klenk H.-P."/>
        </authorList>
    </citation>
    <scope>NUCLEOTIDE SEQUENCE [LARGE SCALE GENOMIC DNA]</scope>
    <source>
        <strain evidence="5 6">DSM 44388</strain>
    </source>
</reference>
<evidence type="ECO:0000256" key="2">
    <source>
        <dbReference type="ARBA" id="ARBA00022448"/>
    </source>
</evidence>
<evidence type="ECO:0000256" key="4">
    <source>
        <dbReference type="SAM" id="SignalP"/>
    </source>
</evidence>
<dbReference type="CDD" id="cd13585">
    <property type="entry name" value="PBP2_TMBP_like"/>
    <property type="match status" value="1"/>
</dbReference>
<dbReference type="RefSeq" id="WP_307247143.1">
    <property type="nucleotide sequence ID" value="NZ_JAUSQZ010000001.1"/>
</dbReference>
<dbReference type="Gene3D" id="3.40.190.10">
    <property type="entry name" value="Periplasmic binding protein-like II"/>
    <property type="match status" value="1"/>
</dbReference>
<comment type="similarity">
    <text evidence="1">Belongs to the bacterial solute-binding protein 1 family.</text>
</comment>
<dbReference type="EMBL" id="JAUSQZ010000001">
    <property type="protein sequence ID" value="MDP9829187.1"/>
    <property type="molecule type" value="Genomic_DNA"/>
</dbReference>
<dbReference type="SUPFAM" id="SSF53850">
    <property type="entry name" value="Periplasmic binding protein-like II"/>
    <property type="match status" value="1"/>
</dbReference>
<keyword evidence="2" id="KW-0813">Transport</keyword>
<feature type="chain" id="PRO_5046627923" evidence="4">
    <location>
        <begin position="22"/>
        <end position="423"/>
    </location>
</feature>
<dbReference type="PANTHER" id="PTHR30061:SF50">
    <property type="entry name" value="MALTOSE_MALTODEXTRIN-BINDING PERIPLASMIC PROTEIN"/>
    <property type="match status" value="1"/>
</dbReference>
<dbReference type="InterPro" id="IPR006059">
    <property type="entry name" value="SBP"/>
</dbReference>
<proteinExistence type="inferred from homology"/>
<dbReference type="Proteomes" id="UP001235712">
    <property type="component" value="Unassembled WGS sequence"/>
</dbReference>